<dbReference type="EMBL" id="CP000780">
    <property type="protein sequence ID" value="ABS56204.1"/>
    <property type="molecule type" value="Genomic_DNA"/>
</dbReference>
<dbReference type="STRING" id="456442.Mboo_1687"/>
<evidence type="ECO:0000313" key="3">
    <source>
        <dbReference type="Proteomes" id="UP000002408"/>
    </source>
</evidence>
<keyword evidence="3" id="KW-1185">Reference proteome</keyword>
<dbReference type="HOGENOM" id="CLU_2597677_0_0_2"/>
<name>A7I8Z3_METB6</name>
<accession>A7I8Z3</accession>
<organism evidence="2 3">
    <name type="scientific">Methanoregula boonei (strain DSM 21154 / JCM 14090 / 6A8)</name>
    <dbReference type="NCBI Taxonomy" id="456442"/>
    <lineage>
        <taxon>Archaea</taxon>
        <taxon>Methanobacteriati</taxon>
        <taxon>Methanobacteriota</taxon>
        <taxon>Stenosarchaea group</taxon>
        <taxon>Methanomicrobia</taxon>
        <taxon>Methanomicrobiales</taxon>
        <taxon>Methanoregulaceae</taxon>
        <taxon>Methanoregula</taxon>
    </lineage>
</organism>
<dbReference type="AlphaFoldDB" id="A7I8Z3"/>
<evidence type="ECO:0000313" key="2">
    <source>
        <dbReference type="EMBL" id="ABS56204.1"/>
    </source>
</evidence>
<proteinExistence type="predicted"/>
<feature type="region of interest" description="Disordered" evidence="1">
    <location>
        <begin position="47"/>
        <end position="79"/>
    </location>
</feature>
<dbReference type="KEGG" id="mbn:Mboo_1687"/>
<protein>
    <submittedName>
        <fullName evidence="2">Uncharacterized protein</fullName>
    </submittedName>
</protein>
<evidence type="ECO:0000256" key="1">
    <source>
        <dbReference type="SAM" id="MobiDB-lite"/>
    </source>
</evidence>
<dbReference type="Proteomes" id="UP000002408">
    <property type="component" value="Chromosome"/>
</dbReference>
<reference evidence="3" key="1">
    <citation type="journal article" date="2015" name="Microbiology">
        <title>Genome of Methanoregula boonei 6A8 reveals adaptations to oligotrophic peatland environments.</title>
        <authorList>
            <person name="Braeuer S."/>
            <person name="Cadillo-Quiroz H."/>
            <person name="Kyrpides N."/>
            <person name="Woyke T."/>
            <person name="Goodwin L."/>
            <person name="Detter C."/>
            <person name="Podell S."/>
            <person name="Yavitt J.B."/>
            <person name="Zinder S.H."/>
        </authorList>
    </citation>
    <scope>NUCLEOTIDE SEQUENCE [LARGE SCALE GENOMIC DNA]</scope>
    <source>
        <strain evidence="3">DSM 21154 / JCM 14090 / 6A8</strain>
    </source>
</reference>
<sequence>MLTKIVGRKFYSYTYKCFDFVLSIPEVRNIPMEVTILQTIVQDPEKARLHRGRNTRNVNSATVRLHQPDYKKKSYARSP</sequence>
<gene>
    <name evidence="2" type="ordered locus">Mboo_1687</name>
</gene>